<evidence type="ECO:0000256" key="1">
    <source>
        <dbReference type="ARBA" id="ARBA00022729"/>
    </source>
</evidence>
<gene>
    <name evidence="4" type="ORF">F8C82_05070</name>
</gene>
<evidence type="ECO:0000313" key="4">
    <source>
        <dbReference type="EMBL" id="KAB2817777.1"/>
    </source>
</evidence>
<feature type="chain" id="PRO_5026668328" evidence="2">
    <location>
        <begin position="19"/>
        <end position="786"/>
    </location>
</feature>
<comment type="caution">
    <text evidence="4">The sequence shown here is derived from an EMBL/GenBank/DDBJ whole genome shotgun (WGS) entry which is preliminary data.</text>
</comment>
<organism evidence="4 5">
    <name type="scientific">Phaeocystidibacter marisrubri</name>
    <dbReference type="NCBI Taxonomy" id="1577780"/>
    <lineage>
        <taxon>Bacteria</taxon>
        <taxon>Pseudomonadati</taxon>
        <taxon>Bacteroidota</taxon>
        <taxon>Flavobacteriia</taxon>
        <taxon>Flavobacteriales</taxon>
        <taxon>Phaeocystidibacteraceae</taxon>
        <taxon>Phaeocystidibacter</taxon>
    </lineage>
</organism>
<dbReference type="EMBL" id="WBVQ01000001">
    <property type="protein sequence ID" value="KAB2817777.1"/>
    <property type="molecule type" value="Genomic_DNA"/>
</dbReference>
<sequence>MRHVYSLILGLSSLAVSAQTLSAPIPQGVYGGRVLAMDQIVTGPSASRLYFSTESANSLFYMDIRYSSGYAIYDSVHPVPAADWDDGYGSGVHAVQGFETTGEAFFLANGTIYKVDPFASSATSVLNMAKNFIIETNTFVAVLNGMTPTSNDSLVWGTLNTSGGLTNSGGMGLTHQFNGAPKMIVDPLTNHLYLFEGGTTPYQMKIAANIHSLSSGASISSAVNPAPVDPNIEWITFGISPTGDWYVAGAPVFGAPPSTDKKIAISSDNGLTWNTSDFALPGPPGGTPGPNFAFTAVGAVRYAVYCGVAFSDSIGAPGSWREIGRAYTGNNNRANDGVVVIDMYNQGTTFITTNVGLGVSTYAADTVKGANLGLTAVQVNGIDMTDSYATGWFASKSGIRKVSAYKSSTPLWSDPIFPRGDGSPYYSVAIDPSDSLTVYVGNGRIYKTESGGAPTSSAPDGWTLVFDPMMGGTHGGTYNFPRIGTRVTGLAVSPLDPNIVYATYTLENTDDGGIFVSTDGGVTWTQEMIVAGAPGMDVDATDVVAVEESGKSVFYVSLASNPMTSGYYGIYRIEESGSGSRTKTAESAFGATDGIYKLSLTSGRDSLLAVYRTSSAINPPNRIYVKDIASSTWSYIVGPTGAVPTALTSGDGYIFTARDHEIYSHPIDSAVGSWTLAYSYPVGTKINVLYYDELLVGAGTGLYAHDWSGSIGLPESIAKSRAFPVYPVPSSNSLYWDVRDDVTIFDIHGKIHLSEEEVDHIDVSQLPKGIYIIQGERIGIQRFVIQ</sequence>
<dbReference type="Proteomes" id="UP000484164">
    <property type="component" value="Unassembled WGS sequence"/>
</dbReference>
<dbReference type="InterPro" id="IPR015943">
    <property type="entry name" value="WD40/YVTN_repeat-like_dom_sf"/>
</dbReference>
<dbReference type="AlphaFoldDB" id="A0A6L3ZIW8"/>
<name>A0A6L3ZIW8_9FLAO</name>
<protein>
    <submittedName>
        <fullName evidence="4">T9SS type A sorting domain-containing protein</fullName>
    </submittedName>
</protein>
<feature type="signal peptide" evidence="2">
    <location>
        <begin position="1"/>
        <end position="18"/>
    </location>
</feature>
<dbReference type="SUPFAM" id="SSF110296">
    <property type="entry name" value="Oligoxyloglucan reducing end-specific cellobiohydrolase"/>
    <property type="match status" value="1"/>
</dbReference>
<feature type="domain" description="Secretion system C-terminal sorting" evidence="3">
    <location>
        <begin position="725"/>
        <end position="776"/>
    </location>
</feature>
<dbReference type="InterPro" id="IPR026444">
    <property type="entry name" value="Secre_tail"/>
</dbReference>
<evidence type="ECO:0000259" key="3">
    <source>
        <dbReference type="Pfam" id="PF18962"/>
    </source>
</evidence>
<proteinExistence type="predicted"/>
<evidence type="ECO:0000256" key="2">
    <source>
        <dbReference type="SAM" id="SignalP"/>
    </source>
</evidence>
<dbReference type="Gene3D" id="2.130.10.10">
    <property type="entry name" value="YVTN repeat-like/Quinoprotein amine dehydrogenase"/>
    <property type="match status" value="1"/>
</dbReference>
<dbReference type="OrthoDB" id="9764804at2"/>
<dbReference type="RefSeq" id="WP_151692465.1">
    <property type="nucleotide sequence ID" value="NZ_BMGX01000002.1"/>
</dbReference>
<reference evidence="4 5" key="1">
    <citation type="submission" date="2019-10" db="EMBL/GenBank/DDBJ databases">
        <title>Genome sequence of Phaeocystidibacter marisrubri JCM30614 (type strain).</title>
        <authorList>
            <person name="Bowman J.P."/>
        </authorList>
    </citation>
    <scope>NUCLEOTIDE SEQUENCE [LARGE SCALE GENOMIC DNA]</scope>
    <source>
        <strain evidence="4 5">JCM 30614</strain>
    </source>
</reference>
<keyword evidence="5" id="KW-1185">Reference proteome</keyword>
<keyword evidence="1 2" id="KW-0732">Signal</keyword>
<accession>A0A6L3ZIW8</accession>
<evidence type="ECO:0000313" key="5">
    <source>
        <dbReference type="Proteomes" id="UP000484164"/>
    </source>
</evidence>
<dbReference type="Pfam" id="PF18962">
    <property type="entry name" value="Por_Secre_tail"/>
    <property type="match status" value="1"/>
</dbReference>